<gene>
    <name evidence="3" type="ORF">K2173_016602</name>
</gene>
<comment type="caution">
    <text evidence="3">The sequence shown here is derived from an EMBL/GenBank/DDBJ whole genome shotgun (WGS) entry which is preliminary data.</text>
</comment>
<dbReference type="PROSITE" id="PS50846">
    <property type="entry name" value="HMA_2"/>
    <property type="match status" value="2"/>
</dbReference>
<feature type="compositionally biased region" description="Basic and acidic residues" evidence="1">
    <location>
        <begin position="118"/>
        <end position="138"/>
    </location>
</feature>
<evidence type="ECO:0000313" key="3">
    <source>
        <dbReference type="EMBL" id="KAJ8751399.1"/>
    </source>
</evidence>
<dbReference type="PANTHER" id="PTHR46413:SF2">
    <property type="entry name" value="HEAVY METAL-ASSOCIATED ISOPRENYLATED PLANT PROTEIN 3"/>
    <property type="match status" value="1"/>
</dbReference>
<dbReference type="InterPro" id="IPR036163">
    <property type="entry name" value="HMA_dom_sf"/>
</dbReference>
<dbReference type="GO" id="GO:0046872">
    <property type="term" value="F:metal ion binding"/>
    <property type="evidence" value="ECO:0007669"/>
    <property type="project" value="InterPro"/>
</dbReference>
<evidence type="ECO:0000313" key="4">
    <source>
        <dbReference type="Proteomes" id="UP001159364"/>
    </source>
</evidence>
<feature type="compositionally biased region" description="Basic and acidic residues" evidence="1">
    <location>
        <begin position="218"/>
        <end position="240"/>
    </location>
</feature>
<feature type="region of interest" description="Disordered" evidence="1">
    <location>
        <begin position="1"/>
        <end position="47"/>
    </location>
</feature>
<feature type="region of interest" description="Disordered" evidence="1">
    <location>
        <begin position="118"/>
        <end position="155"/>
    </location>
</feature>
<dbReference type="InterPro" id="IPR044594">
    <property type="entry name" value="HIPP01/3/5/6"/>
</dbReference>
<feature type="compositionally biased region" description="Low complexity" evidence="1">
    <location>
        <begin position="8"/>
        <end position="24"/>
    </location>
</feature>
<feature type="compositionally biased region" description="Basic and acidic residues" evidence="1">
    <location>
        <begin position="25"/>
        <end position="46"/>
    </location>
</feature>
<feature type="domain" description="HMA" evidence="2">
    <location>
        <begin position="47"/>
        <end position="114"/>
    </location>
</feature>
<sequence>MAKKKKSNNNNDSLNNANNNVSVDKNNDGEKEEVKKKGGEKKEDKNQITVVLKVEMHCEGCASKIAKYARALEGVESAKAEMDSNKLTVIGKVDPLLIREDLHLKINKKVDIISPQYKKEDASKKDEDKKSNDKKTDTDTIDANSKNTKKPKEPPVTTAVLKLGFHCQGCIKRINKILSKTKGVEEMTLDKQKETVTVKGTMDVKGLTETLKDKLKRPVEVVPAKKEKEEAAGGGDKDGGNEGSGGKKKKGGGGDVGQEKSGGGDVATIEGYRPEFMAQPGFGQGYRYMGQPMYGNGYMGQPVMANGGYVGQPVMANGGYMGQPVYTHAPNYGYGYGSVPGYPAHLKFNDENPNACSIM</sequence>
<dbReference type="Proteomes" id="UP001159364">
    <property type="component" value="Linkage Group LG11"/>
</dbReference>
<organism evidence="3 4">
    <name type="scientific">Erythroxylum novogranatense</name>
    <dbReference type="NCBI Taxonomy" id="1862640"/>
    <lineage>
        <taxon>Eukaryota</taxon>
        <taxon>Viridiplantae</taxon>
        <taxon>Streptophyta</taxon>
        <taxon>Embryophyta</taxon>
        <taxon>Tracheophyta</taxon>
        <taxon>Spermatophyta</taxon>
        <taxon>Magnoliopsida</taxon>
        <taxon>eudicotyledons</taxon>
        <taxon>Gunneridae</taxon>
        <taxon>Pentapetalae</taxon>
        <taxon>rosids</taxon>
        <taxon>fabids</taxon>
        <taxon>Malpighiales</taxon>
        <taxon>Erythroxylaceae</taxon>
        <taxon>Erythroxylum</taxon>
    </lineage>
</organism>
<name>A0AAV8SHB6_9ROSI</name>
<evidence type="ECO:0000259" key="2">
    <source>
        <dbReference type="PROSITE" id="PS50846"/>
    </source>
</evidence>
<dbReference type="CDD" id="cd00371">
    <property type="entry name" value="HMA"/>
    <property type="match status" value="2"/>
</dbReference>
<feature type="region of interest" description="Disordered" evidence="1">
    <location>
        <begin position="218"/>
        <end position="268"/>
    </location>
</feature>
<dbReference type="AlphaFoldDB" id="A0AAV8SHB6"/>
<evidence type="ECO:0000256" key="1">
    <source>
        <dbReference type="SAM" id="MobiDB-lite"/>
    </source>
</evidence>
<dbReference type="InterPro" id="IPR006121">
    <property type="entry name" value="HMA_dom"/>
</dbReference>
<proteinExistence type="predicted"/>
<dbReference type="Pfam" id="PF00403">
    <property type="entry name" value="HMA"/>
    <property type="match status" value="2"/>
</dbReference>
<protein>
    <recommendedName>
        <fullName evidence="2">HMA domain-containing protein</fullName>
    </recommendedName>
</protein>
<feature type="compositionally biased region" description="Gly residues" evidence="1">
    <location>
        <begin position="253"/>
        <end position="265"/>
    </location>
</feature>
<dbReference type="PANTHER" id="PTHR46413">
    <property type="entry name" value="HEAVY METAL-ASSOCIATED ISOPRENYLATED PLANT PROTEIN 6"/>
    <property type="match status" value="1"/>
</dbReference>
<dbReference type="EMBL" id="JAIWQS010000011">
    <property type="protein sequence ID" value="KAJ8751399.1"/>
    <property type="molecule type" value="Genomic_DNA"/>
</dbReference>
<feature type="domain" description="HMA" evidence="2">
    <location>
        <begin position="156"/>
        <end position="219"/>
    </location>
</feature>
<reference evidence="3 4" key="1">
    <citation type="submission" date="2021-09" db="EMBL/GenBank/DDBJ databases">
        <title>Genomic insights and catalytic innovation underlie evolution of tropane alkaloids biosynthesis.</title>
        <authorList>
            <person name="Wang Y.-J."/>
            <person name="Tian T."/>
            <person name="Huang J.-P."/>
            <person name="Huang S.-X."/>
        </authorList>
    </citation>
    <scope>NUCLEOTIDE SEQUENCE [LARGE SCALE GENOMIC DNA]</scope>
    <source>
        <strain evidence="3">KIB-2018</strain>
        <tissue evidence="3">Leaf</tissue>
    </source>
</reference>
<dbReference type="SUPFAM" id="SSF55008">
    <property type="entry name" value="HMA, heavy metal-associated domain"/>
    <property type="match status" value="2"/>
</dbReference>
<dbReference type="Gene3D" id="3.30.70.100">
    <property type="match status" value="2"/>
</dbReference>
<keyword evidence="4" id="KW-1185">Reference proteome</keyword>
<accession>A0AAV8SHB6</accession>